<evidence type="ECO:0000313" key="7">
    <source>
        <dbReference type="EMBL" id="MFC4769886.1"/>
    </source>
</evidence>
<dbReference type="Gene3D" id="2.40.10.10">
    <property type="entry name" value="Trypsin-like serine proteases"/>
    <property type="match status" value="2"/>
</dbReference>
<feature type="domain" description="PDZ" evidence="6">
    <location>
        <begin position="286"/>
        <end position="377"/>
    </location>
</feature>
<dbReference type="RefSeq" id="WP_380028929.1">
    <property type="nucleotide sequence ID" value="NZ_JBHSHC010000149.1"/>
</dbReference>
<organism evidence="7 8">
    <name type="scientific">Effusibacillus consociatus</name>
    <dbReference type="NCBI Taxonomy" id="1117041"/>
    <lineage>
        <taxon>Bacteria</taxon>
        <taxon>Bacillati</taxon>
        <taxon>Bacillota</taxon>
        <taxon>Bacilli</taxon>
        <taxon>Bacillales</taxon>
        <taxon>Alicyclobacillaceae</taxon>
        <taxon>Effusibacillus</taxon>
    </lineage>
</organism>
<evidence type="ECO:0000256" key="3">
    <source>
        <dbReference type="ARBA" id="ARBA00022801"/>
    </source>
</evidence>
<comment type="caution">
    <text evidence="7">The sequence shown here is derived from an EMBL/GenBank/DDBJ whole genome shotgun (WGS) entry which is preliminary data.</text>
</comment>
<reference evidence="8" key="1">
    <citation type="journal article" date="2019" name="Int. J. Syst. Evol. Microbiol.">
        <title>The Global Catalogue of Microorganisms (GCM) 10K type strain sequencing project: providing services to taxonomists for standard genome sequencing and annotation.</title>
        <authorList>
            <consortium name="The Broad Institute Genomics Platform"/>
            <consortium name="The Broad Institute Genome Sequencing Center for Infectious Disease"/>
            <person name="Wu L."/>
            <person name="Ma J."/>
        </authorList>
    </citation>
    <scope>NUCLEOTIDE SEQUENCE [LARGE SCALE GENOMIC DNA]</scope>
    <source>
        <strain evidence="8">WYCCWR 12678</strain>
    </source>
</reference>
<dbReference type="GO" id="GO:0008233">
    <property type="term" value="F:peptidase activity"/>
    <property type="evidence" value="ECO:0007669"/>
    <property type="project" value="UniProtKB-KW"/>
</dbReference>
<accession>A0ABV9Q5X4</accession>
<keyword evidence="5" id="KW-0472">Membrane</keyword>
<evidence type="ECO:0000313" key="8">
    <source>
        <dbReference type="Proteomes" id="UP001596002"/>
    </source>
</evidence>
<keyword evidence="3 7" id="KW-0378">Hydrolase</keyword>
<name>A0ABV9Q5X4_9BACL</name>
<dbReference type="PANTHER" id="PTHR43343">
    <property type="entry name" value="PEPTIDASE S12"/>
    <property type="match status" value="1"/>
</dbReference>
<keyword evidence="5" id="KW-1133">Transmembrane helix</keyword>
<dbReference type="Pfam" id="PF13365">
    <property type="entry name" value="Trypsin_2"/>
    <property type="match status" value="1"/>
</dbReference>
<dbReference type="EC" id="3.4.21.-" evidence="7"/>
<dbReference type="PROSITE" id="PS50106">
    <property type="entry name" value="PDZ"/>
    <property type="match status" value="1"/>
</dbReference>
<evidence type="ECO:0000259" key="6">
    <source>
        <dbReference type="PROSITE" id="PS50106"/>
    </source>
</evidence>
<dbReference type="PRINTS" id="PR00834">
    <property type="entry name" value="PROTEASES2C"/>
</dbReference>
<evidence type="ECO:0000256" key="5">
    <source>
        <dbReference type="SAM" id="Phobius"/>
    </source>
</evidence>
<dbReference type="Gene3D" id="2.30.42.10">
    <property type="match status" value="1"/>
</dbReference>
<proteinExistence type="inferred from homology"/>
<dbReference type="Proteomes" id="UP001596002">
    <property type="component" value="Unassembled WGS sequence"/>
</dbReference>
<feature type="transmembrane region" description="Helical" evidence="5">
    <location>
        <begin position="23"/>
        <end position="46"/>
    </location>
</feature>
<dbReference type="GO" id="GO:0006508">
    <property type="term" value="P:proteolysis"/>
    <property type="evidence" value="ECO:0007669"/>
    <property type="project" value="UniProtKB-KW"/>
</dbReference>
<dbReference type="InterPro" id="IPR001478">
    <property type="entry name" value="PDZ"/>
</dbReference>
<evidence type="ECO:0000256" key="4">
    <source>
        <dbReference type="ARBA" id="ARBA00022825"/>
    </source>
</evidence>
<comment type="similarity">
    <text evidence="1">Belongs to the peptidase S1C family.</text>
</comment>
<keyword evidence="4" id="KW-0720">Serine protease</keyword>
<dbReference type="PANTHER" id="PTHR43343:SF3">
    <property type="entry name" value="PROTEASE DO-LIKE 8, CHLOROPLASTIC"/>
    <property type="match status" value="1"/>
</dbReference>
<dbReference type="SMART" id="SM00228">
    <property type="entry name" value="PDZ"/>
    <property type="match status" value="1"/>
</dbReference>
<dbReference type="InterPro" id="IPR001940">
    <property type="entry name" value="Peptidase_S1C"/>
</dbReference>
<dbReference type="SUPFAM" id="SSF50156">
    <property type="entry name" value="PDZ domain-like"/>
    <property type="match status" value="1"/>
</dbReference>
<gene>
    <name evidence="7" type="ORF">ACFO8Q_21505</name>
</gene>
<dbReference type="SUPFAM" id="SSF50494">
    <property type="entry name" value="Trypsin-like serine proteases"/>
    <property type="match status" value="1"/>
</dbReference>
<dbReference type="InterPro" id="IPR036034">
    <property type="entry name" value="PDZ_sf"/>
</dbReference>
<dbReference type="Pfam" id="PF13180">
    <property type="entry name" value="PDZ_2"/>
    <property type="match status" value="1"/>
</dbReference>
<keyword evidence="2 7" id="KW-0645">Protease</keyword>
<dbReference type="InterPro" id="IPR009003">
    <property type="entry name" value="Peptidase_S1_PA"/>
</dbReference>
<keyword evidence="5" id="KW-0812">Transmembrane</keyword>
<evidence type="ECO:0000256" key="2">
    <source>
        <dbReference type="ARBA" id="ARBA00022670"/>
    </source>
</evidence>
<evidence type="ECO:0000256" key="1">
    <source>
        <dbReference type="ARBA" id="ARBA00010541"/>
    </source>
</evidence>
<dbReference type="InterPro" id="IPR043504">
    <property type="entry name" value="Peptidase_S1_PA_chymotrypsin"/>
</dbReference>
<protein>
    <submittedName>
        <fullName evidence="7">S1C family serine protease</fullName>
        <ecNumber evidence="7">3.4.21.-</ecNumber>
    </submittedName>
</protein>
<sequence length="391" mass="41305">MRFSWDVSNEFNTNPNRSSSRNWIATVLIAALVGSGTTLLMVPTLLKTNLLNLSAVEANAGGNVESSRQSVTINVNSDIVQAVNKVKPAVVTVVNIRTGSGLFSPKGEREAGKGSGVLIDSQGRIVTNNHVVDGATEVEVVLNNESVKAKVLGTDPYTDLAVLQVPASKTKDIQPVALGKSEALQIGEPAIAIGNPLGEFDQTVTVGVISAKKRSLPIRDKAGNVVYEQTVLQTDAAINPGNSGGALINIAGELIGINSAKIASSGVEGLGFAIPIDEAKPIIDQLISYGKVIRPALGVTISGEVEDIPENYRGGIPVEHGVVVNNASGPAEKAGIRKGDVIVQIDNKEIKTFVDLRQYLFSKKPGDTVQVTFYRQSEEKTVKVTLQELPQ</sequence>
<dbReference type="EMBL" id="JBHSHC010000149">
    <property type="protein sequence ID" value="MFC4769886.1"/>
    <property type="molecule type" value="Genomic_DNA"/>
</dbReference>
<keyword evidence="8" id="KW-1185">Reference proteome</keyword>
<dbReference type="InterPro" id="IPR051201">
    <property type="entry name" value="Chloro_Bact_Ser_Proteases"/>
</dbReference>